<keyword evidence="3" id="KW-1003">Cell membrane</keyword>
<dbReference type="SUPFAM" id="SSF103473">
    <property type="entry name" value="MFS general substrate transporter"/>
    <property type="match status" value="1"/>
</dbReference>
<feature type="transmembrane region" description="Helical" evidence="7">
    <location>
        <begin position="300"/>
        <end position="318"/>
    </location>
</feature>
<protein>
    <submittedName>
        <fullName evidence="8">MFS transporter</fullName>
    </submittedName>
</protein>
<dbReference type="EMBL" id="SMKO01000050">
    <property type="protein sequence ID" value="TDD03914.1"/>
    <property type="molecule type" value="Genomic_DNA"/>
</dbReference>
<dbReference type="Pfam" id="PF07690">
    <property type="entry name" value="MFS_1"/>
    <property type="match status" value="1"/>
</dbReference>
<evidence type="ECO:0000313" key="9">
    <source>
        <dbReference type="Proteomes" id="UP000295258"/>
    </source>
</evidence>
<comment type="subcellular location">
    <subcellularLocation>
        <location evidence="1">Cell inner membrane</location>
        <topology evidence="1">Multi-pass membrane protein</topology>
    </subcellularLocation>
</comment>
<dbReference type="PANTHER" id="PTHR23513:SF9">
    <property type="entry name" value="ENTEROBACTIN EXPORTER ENTS"/>
    <property type="match status" value="1"/>
</dbReference>
<evidence type="ECO:0000256" key="4">
    <source>
        <dbReference type="ARBA" id="ARBA00022692"/>
    </source>
</evidence>
<evidence type="ECO:0000256" key="6">
    <source>
        <dbReference type="ARBA" id="ARBA00023136"/>
    </source>
</evidence>
<evidence type="ECO:0000256" key="7">
    <source>
        <dbReference type="SAM" id="Phobius"/>
    </source>
</evidence>
<evidence type="ECO:0000313" key="8">
    <source>
        <dbReference type="EMBL" id="TDD03914.1"/>
    </source>
</evidence>
<dbReference type="GO" id="GO:0005886">
    <property type="term" value="C:plasma membrane"/>
    <property type="evidence" value="ECO:0007669"/>
    <property type="project" value="UniProtKB-SubCell"/>
</dbReference>
<feature type="transmembrane region" description="Helical" evidence="7">
    <location>
        <begin position="118"/>
        <end position="145"/>
    </location>
</feature>
<gene>
    <name evidence="8" type="ORF">E1292_19925</name>
</gene>
<keyword evidence="6 7" id="KW-0472">Membrane</keyword>
<feature type="transmembrane region" description="Helical" evidence="7">
    <location>
        <begin position="94"/>
        <end position="112"/>
    </location>
</feature>
<evidence type="ECO:0000256" key="3">
    <source>
        <dbReference type="ARBA" id="ARBA00022475"/>
    </source>
</evidence>
<keyword evidence="2" id="KW-0813">Transport</keyword>
<dbReference type="CDD" id="cd06173">
    <property type="entry name" value="MFS_MefA_like"/>
    <property type="match status" value="1"/>
</dbReference>
<feature type="transmembrane region" description="Helical" evidence="7">
    <location>
        <begin position="324"/>
        <end position="341"/>
    </location>
</feature>
<feature type="transmembrane region" description="Helical" evidence="7">
    <location>
        <begin position="28"/>
        <end position="49"/>
    </location>
</feature>
<name>A0A4R4VNA4_9ACTN</name>
<evidence type="ECO:0000256" key="1">
    <source>
        <dbReference type="ARBA" id="ARBA00004429"/>
    </source>
</evidence>
<keyword evidence="5 7" id="KW-1133">Transmembrane helix</keyword>
<keyword evidence="4 7" id="KW-0812">Transmembrane</keyword>
<proteinExistence type="predicted"/>
<dbReference type="PANTHER" id="PTHR23513">
    <property type="entry name" value="INTEGRAL MEMBRANE EFFLUX PROTEIN-RELATED"/>
    <property type="match status" value="1"/>
</dbReference>
<keyword evidence="9" id="KW-1185">Reference proteome</keyword>
<dbReference type="InterPro" id="IPR011701">
    <property type="entry name" value="MFS"/>
</dbReference>
<feature type="transmembrane region" description="Helical" evidence="7">
    <location>
        <begin position="238"/>
        <end position="257"/>
    </location>
</feature>
<feature type="transmembrane region" description="Helical" evidence="7">
    <location>
        <begin position="361"/>
        <end position="380"/>
    </location>
</feature>
<sequence>MGGPPSSKQPSQQNRFIQRFSGMGRFSLVWCGQVVTLIGNSVLRFSLVIQAWTVDHQVTQVVALSLCALLPQMLLSPTAGAIVDRFRKRTALQLADLGGLVAVAAMTAVYFLGDLHLWQVYVTVALLGAAAAFQFPALSSAVPLLVGKEQLQRANGLLATAKSVADVGGPALAGLLVVTGGLGVVLWIDLLSFAVALLTVRLVRMDGDEPGEAGTRKRLGADSLEGLRYLFAQPSLRGLILVFFTVNLVMVFGFAVVQPMILARTGSDVSALASVNAGIGAGGIAGGLLLAAWGGPKNRVLGMMLGVVGMCVSAQIATAVVHGVVAWTAAMLVGAMIMPIVNGSMQSIIQTKVPKDRQGRVFGAVMFVSQISSPVAMAFSGPLADQVFEPQAATGTGLAGLLRPLVGTGPGSGMAAMLFIAGLLGAGAALWGLARRAVRHIDVLTPDLEKQPAGG</sequence>
<feature type="transmembrane region" description="Helical" evidence="7">
    <location>
        <begin position="414"/>
        <end position="434"/>
    </location>
</feature>
<comment type="caution">
    <text evidence="8">The sequence shown here is derived from an EMBL/GenBank/DDBJ whole genome shotgun (WGS) entry which is preliminary data.</text>
</comment>
<dbReference type="Gene3D" id="1.20.1250.20">
    <property type="entry name" value="MFS general substrate transporter like domains"/>
    <property type="match status" value="1"/>
</dbReference>
<feature type="transmembrane region" description="Helical" evidence="7">
    <location>
        <begin position="184"/>
        <end position="203"/>
    </location>
</feature>
<evidence type="ECO:0000256" key="2">
    <source>
        <dbReference type="ARBA" id="ARBA00022448"/>
    </source>
</evidence>
<dbReference type="Proteomes" id="UP000295258">
    <property type="component" value="Unassembled WGS sequence"/>
</dbReference>
<feature type="transmembrane region" description="Helical" evidence="7">
    <location>
        <begin position="61"/>
        <end position="82"/>
    </location>
</feature>
<dbReference type="AlphaFoldDB" id="A0A4R4VNA4"/>
<reference evidence="8 9" key="1">
    <citation type="submission" date="2019-03" db="EMBL/GenBank/DDBJ databases">
        <title>Draft genome sequences of novel Actinobacteria.</title>
        <authorList>
            <person name="Sahin N."/>
            <person name="Ay H."/>
            <person name="Saygin H."/>
        </authorList>
    </citation>
    <scope>NUCLEOTIDE SEQUENCE [LARGE SCALE GENOMIC DNA]</scope>
    <source>
        <strain evidence="8 9">KC310</strain>
    </source>
</reference>
<feature type="transmembrane region" description="Helical" evidence="7">
    <location>
        <begin position="269"/>
        <end position="293"/>
    </location>
</feature>
<dbReference type="GO" id="GO:0022857">
    <property type="term" value="F:transmembrane transporter activity"/>
    <property type="evidence" value="ECO:0007669"/>
    <property type="project" value="InterPro"/>
</dbReference>
<evidence type="ECO:0000256" key="5">
    <source>
        <dbReference type="ARBA" id="ARBA00022989"/>
    </source>
</evidence>
<accession>A0A4R4VNA4</accession>
<organism evidence="8 9">
    <name type="scientific">Nonomuraea deserti</name>
    <dbReference type="NCBI Taxonomy" id="1848322"/>
    <lineage>
        <taxon>Bacteria</taxon>
        <taxon>Bacillati</taxon>
        <taxon>Actinomycetota</taxon>
        <taxon>Actinomycetes</taxon>
        <taxon>Streptosporangiales</taxon>
        <taxon>Streptosporangiaceae</taxon>
        <taxon>Nonomuraea</taxon>
    </lineage>
</organism>
<dbReference type="InterPro" id="IPR036259">
    <property type="entry name" value="MFS_trans_sf"/>
</dbReference>